<proteinExistence type="predicted"/>
<dbReference type="EC" id="2.7.11.1" evidence="1"/>
<evidence type="ECO:0000256" key="6">
    <source>
        <dbReference type="ARBA" id="ARBA00022840"/>
    </source>
</evidence>
<evidence type="ECO:0000256" key="5">
    <source>
        <dbReference type="ARBA" id="ARBA00022777"/>
    </source>
</evidence>
<dbReference type="Proteomes" id="UP000231019">
    <property type="component" value="Unassembled WGS sequence"/>
</dbReference>
<accession>A0A2M7G9I6</accession>
<keyword evidence="9" id="KW-0802">TPR repeat</keyword>
<dbReference type="InterPro" id="IPR011009">
    <property type="entry name" value="Kinase-like_dom_sf"/>
</dbReference>
<dbReference type="Pfam" id="PF14559">
    <property type="entry name" value="TPR_19"/>
    <property type="match status" value="1"/>
</dbReference>
<dbReference type="GO" id="GO:0005524">
    <property type="term" value="F:ATP binding"/>
    <property type="evidence" value="ECO:0007669"/>
    <property type="project" value="UniProtKB-KW"/>
</dbReference>
<dbReference type="SUPFAM" id="SSF48452">
    <property type="entry name" value="TPR-like"/>
    <property type="match status" value="3"/>
</dbReference>
<dbReference type="PANTHER" id="PTHR24363">
    <property type="entry name" value="SERINE/THREONINE PROTEIN KINASE"/>
    <property type="match status" value="1"/>
</dbReference>
<dbReference type="Gene3D" id="1.25.40.10">
    <property type="entry name" value="Tetratricopeptide repeat domain"/>
    <property type="match status" value="3"/>
</dbReference>
<dbReference type="Pfam" id="PF00069">
    <property type="entry name" value="Pkinase"/>
    <property type="match status" value="1"/>
</dbReference>
<evidence type="ECO:0000256" key="7">
    <source>
        <dbReference type="ARBA" id="ARBA00047899"/>
    </source>
</evidence>
<dbReference type="PROSITE" id="PS50005">
    <property type="entry name" value="TPR"/>
    <property type="match status" value="1"/>
</dbReference>
<dbReference type="PROSITE" id="PS50011">
    <property type="entry name" value="PROTEIN_KINASE_DOM"/>
    <property type="match status" value="1"/>
</dbReference>
<keyword evidence="4" id="KW-0547">Nucleotide-binding</keyword>
<comment type="caution">
    <text evidence="11">The sequence shown here is derived from an EMBL/GenBank/DDBJ whole genome shotgun (WGS) entry which is preliminary data.</text>
</comment>
<keyword evidence="2" id="KW-0723">Serine/threonine-protein kinase</keyword>
<dbReference type="SMART" id="SM00220">
    <property type="entry name" value="S_TKc"/>
    <property type="match status" value="1"/>
</dbReference>
<evidence type="ECO:0000256" key="2">
    <source>
        <dbReference type="ARBA" id="ARBA00022527"/>
    </source>
</evidence>
<dbReference type="Pfam" id="PF13432">
    <property type="entry name" value="TPR_16"/>
    <property type="match status" value="1"/>
</dbReference>
<dbReference type="PANTHER" id="PTHR24363:SF0">
    <property type="entry name" value="SERINE_THREONINE KINASE LIKE DOMAIN CONTAINING 1"/>
    <property type="match status" value="1"/>
</dbReference>
<comment type="catalytic activity">
    <reaction evidence="7">
        <text>L-threonyl-[protein] + ATP = O-phospho-L-threonyl-[protein] + ADP + H(+)</text>
        <dbReference type="Rhea" id="RHEA:46608"/>
        <dbReference type="Rhea" id="RHEA-COMP:11060"/>
        <dbReference type="Rhea" id="RHEA-COMP:11605"/>
        <dbReference type="ChEBI" id="CHEBI:15378"/>
        <dbReference type="ChEBI" id="CHEBI:30013"/>
        <dbReference type="ChEBI" id="CHEBI:30616"/>
        <dbReference type="ChEBI" id="CHEBI:61977"/>
        <dbReference type="ChEBI" id="CHEBI:456216"/>
        <dbReference type="EC" id="2.7.11.1"/>
    </reaction>
</comment>
<evidence type="ECO:0000256" key="1">
    <source>
        <dbReference type="ARBA" id="ARBA00012513"/>
    </source>
</evidence>
<dbReference type="PROSITE" id="PS00108">
    <property type="entry name" value="PROTEIN_KINASE_ST"/>
    <property type="match status" value="1"/>
</dbReference>
<protein>
    <recommendedName>
        <fullName evidence="1">non-specific serine/threonine protein kinase</fullName>
        <ecNumber evidence="1">2.7.11.1</ecNumber>
    </recommendedName>
</protein>
<evidence type="ECO:0000313" key="11">
    <source>
        <dbReference type="EMBL" id="PIW18795.1"/>
    </source>
</evidence>
<dbReference type="Pfam" id="PF13181">
    <property type="entry name" value="TPR_8"/>
    <property type="match status" value="3"/>
</dbReference>
<dbReference type="InterPro" id="IPR019734">
    <property type="entry name" value="TPR_rpt"/>
</dbReference>
<evidence type="ECO:0000256" key="9">
    <source>
        <dbReference type="PROSITE-ProRule" id="PRU00339"/>
    </source>
</evidence>
<dbReference type="SMART" id="SM00028">
    <property type="entry name" value="TPR"/>
    <property type="match status" value="8"/>
</dbReference>
<dbReference type="EMBL" id="PFFQ01000010">
    <property type="protein sequence ID" value="PIW18795.1"/>
    <property type="molecule type" value="Genomic_DNA"/>
</dbReference>
<reference evidence="11 12" key="1">
    <citation type="submission" date="2017-09" db="EMBL/GenBank/DDBJ databases">
        <title>Depth-based differentiation of microbial function through sediment-hosted aquifers and enrichment of novel symbionts in the deep terrestrial subsurface.</title>
        <authorList>
            <person name="Probst A.J."/>
            <person name="Ladd B."/>
            <person name="Jarett J.K."/>
            <person name="Geller-Mcgrath D.E."/>
            <person name="Sieber C.M."/>
            <person name="Emerson J.B."/>
            <person name="Anantharaman K."/>
            <person name="Thomas B.C."/>
            <person name="Malmstrom R."/>
            <person name="Stieglmeier M."/>
            <person name="Klingl A."/>
            <person name="Woyke T."/>
            <person name="Ryan C.M."/>
            <person name="Banfield J.F."/>
        </authorList>
    </citation>
    <scope>NUCLEOTIDE SEQUENCE [LARGE SCALE GENOMIC DNA]</scope>
    <source>
        <strain evidence="11">CG17_big_fil_post_rev_8_21_14_2_50_48_46</strain>
    </source>
</reference>
<dbReference type="AlphaFoldDB" id="A0A2M7G9I6"/>
<dbReference type="SUPFAM" id="SSF56112">
    <property type="entry name" value="Protein kinase-like (PK-like)"/>
    <property type="match status" value="1"/>
</dbReference>
<dbReference type="InterPro" id="IPR000719">
    <property type="entry name" value="Prot_kinase_dom"/>
</dbReference>
<organism evidence="11 12">
    <name type="scientific">bacterium (Candidatus Blackallbacteria) CG17_big_fil_post_rev_8_21_14_2_50_48_46</name>
    <dbReference type="NCBI Taxonomy" id="2014261"/>
    <lineage>
        <taxon>Bacteria</taxon>
        <taxon>Candidatus Blackallbacteria</taxon>
    </lineage>
</organism>
<evidence type="ECO:0000256" key="3">
    <source>
        <dbReference type="ARBA" id="ARBA00022679"/>
    </source>
</evidence>
<dbReference type="GO" id="GO:0004674">
    <property type="term" value="F:protein serine/threonine kinase activity"/>
    <property type="evidence" value="ECO:0007669"/>
    <property type="project" value="UniProtKB-KW"/>
</dbReference>
<keyword evidence="3" id="KW-0808">Transferase</keyword>
<gene>
    <name evidence="11" type="ORF">COW36_03405</name>
</gene>
<evidence type="ECO:0000256" key="8">
    <source>
        <dbReference type="ARBA" id="ARBA00048679"/>
    </source>
</evidence>
<comment type="catalytic activity">
    <reaction evidence="8">
        <text>L-seryl-[protein] + ATP = O-phospho-L-seryl-[protein] + ADP + H(+)</text>
        <dbReference type="Rhea" id="RHEA:17989"/>
        <dbReference type="Rhea" id="RHEA-COMP:9863"/>
        <dbReference type="Rhea" id="RHEA-COMP:11604"/>
        <dbReference type="ChEBI" id="CHEBI:15378"/>
        <dbReference type="ChEBI" id="CHEBI:29999"/>
        <dbReference type="ChEBI" id="CHEBI:30616"/>
        <dbReference type="ChEBI" id="CHEBI:83421"/>
        <dbReference type="ChEBI" id="CHEBI:456216"/>
        <dbReference type="EC" id="2.7.11.1"/>
    </reaction>
</comment>
<name>A0A2M7G9I6_9BACT</name>
<evidence type="ECO:0000313" key="12">
    <source>
        <dbReference type="Proteomes" id="UP000231019"/>
    </source>
</evidence>
<dbReference type="InterPro" id="IPR011990">
    <property type="entry name" value="TPR-like_helical_dom_sf"/>
</dbReference>
<dbReference type="Gene3D" id="1.10.510.10">
    <property type="entry name" value="Transferase(Phosphotransferase) domain 1"/>
    <property type="match status" value="1"/>
</dbReference>
<keyword evidence="6" id="KW-0067">ATP-binding</keyword>
<feature type="domain" description="Protein kinase" evidence="10">
    <location>
        <begin position="507"/>
        <end position="752"/>
    </location>
</feature>
<sequence>MQDKNCPHGHSVLADARVCVTCGWIFALPPGTYLGAWKILESQRRHDRYFYRVTNGSDTGLIAETLEYFQAKTREKIYQTLNPMLAERGQAILDYGHWQAENLQFLHTRYTEDLWPIVQTPLRSQLDQTGILAPEDLVGLFQSLQSLGIQLQERKLLNPSLTSLLTGKDAQGQWRFLEWEYCVFESQELLYPRYFLGYHSARNRQEKAPEAYHFHLMRSALRALLLESITGSSPVEWYPEPLSIQAVKVLLSTEFRRWLEDFETAPDPRRIKNLPACYSSDQARQTLQKSSQLFAEGYALFQAGKLQNALPSFEQACRQHLLFSQAYRFQALCLRSQDYPTFLRLIDQALRSEERACFYYEKAQGHILNQKIEKAASDLLRAIAIAPYYPEAWYLLGSCQERMSQFNLAEAAYKKAWQQRHNPRFKQALAELFEKQGLPEQAKKYRQGTLSSGTRARFHTETAQTAETILCRKGHRNSPEQAWCQRCMLPLGLEVGDQIQGYTILECLKHRNPDLENFNSVYRAQTEEGVEVLLKEQFIPAAKRQDFLYKYEYLLKIQHDYIQNIQDVFLVEPYGYLIYPWQKGETLQDYLERKGAAPEQTVWQILITVASVIIHLQALDPPLVHGDIKPGNILLTETGDIKLFDLDSFLAIPPDFQPYQPIATFPYAPPEQENQHQVNQTSDSYALGITLMAALTGIFPEIFLSFGRKRFLKWENSIPHISVQLKNIINELTYWDIHKRSLLSREKLRPWLQDFKNLQPLPVPEKFKRFQAAFWAVHRAKTEQLDEKIRALLQIETSRITLHFCASRLYQENKLTEALQLLRNIQSFGTVHENSLWLLGELYLNLGYFKSAVEVLNQSLDSCKDKFWPYILLARSYIGLKQDRLTLVAYEQAQRRNASSGFVLEYISVLFEKMYFQEALDKAQKHLLLTDLPHERAFLHGISGKCLSSLNLNEEALKELQESLRWQAEQPAILFEAGKICLRLSQPEQARFYLKGCLEQTPTHHGARFYLARAEIESKNFETGLEILNSLKPQTHEDRVDLRFQKARVLTLMQRFDEAEACYQELKELAPCEAVSVNFGNLCLILHKYEKAQALFQEALGFNPDSFQALHGLKLLNSLPVSGN</sequence>
<evidence type="ECO:0000259" key="10">
    <source>
        <dbReference type="PROSITE" id="PS50011"/>
    </source>
</evidence>
<feature type="repeat" description="TPR" evidence="9">
    <location>
        <begin position="1073"/>
        <end position="1106"/>
    </location>
</feature>
<dbReference type="InterPro" id="IPR008271">
    <property type="entry name" value="Ser/Thr_kinase_AS"/>
</dbReference>
<keyword evidence="5" id="KW-0418">Kinase</keyword>
<evidence type="ECO:0000256" key="4">
    <source>
        <dbReference type="ARBA" id="ARBA00022741"/>
    </source>
</evidence>